<evidence type="ECO:0000256" key="5">
    <source>
        <dbReference type="ARBA" id="ARBA00022989"/>
    </source>
</evidence>
<feature type="transmembrane region" description="Helical" evidence="8">
    <location>
        <begin position="58"/>
        <end position="79"/>
    </location>
</feature>
<feature type="transmembrane region" description="Helical" evidence="8">
    <location>
        <begin position="12"/>
        <end position="38"/>
    </location>
</feature>
<dbReference type="PANTHER" id="PTHR48022">
    <property type="entry name" value="PLASTIDIC GLUCOSE TRANSPORTER 4"/>
    <property type="match status" value="1"/>
</dbReference>
<evidence type="ECO:0000256" key="2">
    <source>
        <dbReference type="ARBA" id="ARBA00010992"/>
    </source>
</evidence>
<name>A0ABR3YH23_9PEZI</name>
<dbReference type="Pfam" id="PF00083">
    <property type="entry name" value="Sugar_tr"/>
    <property type="match status" value="1"/>
</dbReference>
<keyword evidence="6 8" id="KW-0472">Membrane</keyword>
<feature type="transmembrane region" description="Helical" evidence="8">
    <location>
        <begin position="178"/>
        <end position="199"/>
    </location>
</feature>
<feature type="domain" description="Major facilitator superfamily (MFS) profile" evidence="9">
    <location>
        <begin position="11"/>
        <end position="456"/>
    </location>
</feature>
<feature type="transmembrane region" description="Helical" evidence="8">
    <location>
        <begin position="366"/>
        <end position="392"/>
    </location>
</feature>
<feature type="transmembrane region" description="Helical" evidence="8">
    <location>
        <begin position="306"/>
        <end position="326"/>
    </location>
</feature>
<feature type="transmembrane region" description="Helical" evidence="8">
    <location>
        <begin position="146"/>
        <end position="166"/>
    </location>
</feature>
<proteinExistence type="inferred from homology"/>
<feature type="transmembrane region" description="Helical" evidence="8">
    <location>
        <begin position="404"/>
        <end position="427"/>
    </location>
</feature>
<dbReference type="SUPFAM" id="SSF103473">
    <property type="entry name" value="MFS general substrate transporter"/>
    <property type="match status" value="1"/>
</dbReference>
<dbReference type="NCBIfam" id="TIGR00879">
    <property type="entry name" value="SP"/>
    <property type="match status" value="1"/>
</dbReference>
<evidence type="ECO:0000256" key="8">
    <source>
        <dbReference type="SAM" id="Phobius"/>
    </source>
</evidence>
<evidence type="ECO:0000259" key="9">
    <source>
        <dbReference type="PROSITE" id="PS50850"/>
    </source>
</evidence>
<dbReference type="InterPro" id="IPR003663">
    <property type="entry name" value="Sugar/inositol_transpt"/>
</dbReference>
<evidence type="ECO:0000256" key="4">
    <source>
        <dbReference type="ARBA" id="ARBA00022692"/>
    </source>
</evidence>
<dbReference type="PROSITE" id="PS50850">
    <property type="entry name" value="MFS"/>
    <property type="match status" value="1"/>
</dbReference>
<keyword evidence="3 7" id="KW-0813">Transport</keyword>
<dbReference type="InterPro" id="IPR005828">
    <property type="entry name" value="MFS_sugar_transport-like"/>
</dbReference>
<evidence type="ECO:0000313" key="11">
    <source>
        <dbReference type="Proteomes" id="UP001583186"/>
    </source>
</evidence>
<dbReference type="EMBL" id="JAWCUI010000132">
    <property type="protein sequence ID" value="KAL1887265.1"/>
    <property type="molecule type" value="Genomic_DNA"/>
</dbReference>
<dbReference type="InterPro" id="IPR020846">
    <property type="entry name" value="MFS_dom"/>
</dbReference>
<dbReference type="InterPro" id="IPR036259">
    <property type="entry name" value="MFS_trans_sf"/>
</dbReference>
<dbReference type="Gene3D" id="1.20.1250.20">
    <property type="entry name" value="MFS general substrate transporter like domains"/>
    <property type="match status" value="1"/>
</dbReference>
<accession>A0ABR3YH23</accession>
<dbReference type="PANTHER" id="PTHR48022:SF38">
    <property type="entry name" value="MAJOR FACILITATOR SUPERFAMILY (MFS) PROFILE DOMAIN-CONTAINING PROTEIN-RELATED"/>
    <property type="match status" value="1"/>
</dbReference>
<feature type="transmembrane region" description="Helical" evidence="8">
    <location>
        <begin position="333"/>
        <end position="354"/>
    </location>
</feature>
<evidence type="ECO:0000256" key="6">
    <source>
        <dbReference type="ARBA" id="ARBA00023136"/>
    </source>
</evidence>
<keyword evidence="11" id="KW-1185">Reference proteome</keyword>
<feature type="transmembrane region" description="Helical" evidence="8">
    <location>
        <begin position="268"/>
        <end position="286"/>
    </location>
</feature>
<evidence type="ECO:0000256" key="1">
    <source>
        <dbReference type="ARBA" id="ARBA00004141"/>
    </source>
</evidence>
<reference evidence="10 11" key="1">
    <citation type="journal article" date="2024" name="IMA Fungus">
        <title>IMA Genome - F19 : A genome assembly and annotation guide to empower mycologists, including annotated draft genome sequences of Ceratocystis pirilliformis, Diaporthe australafricana, Fusarium ophioides, Paecilomyces lecythidis, and Sporothrix stenoceras.</title>
        <authorList>
            <person name="Aylward J."/>
            <person name="Wilson A.M."/>
            <person name="Visagie C.M."/>
            <person name="Spraker J."/>
            <person name="Barnes I."/>
            <person name="Buitendag C."/>
            <person name="Ceriani C."/>
            <person name="Del Mar Angel L."/>
            <person name="du Plessis D."/>
            <person name="Fuchs T."/>
            <person name="Gasser K."/>
            <person name="Kramer D."/>
            <person name="Li W."/>
            <person name="Munsamy K."/>
            <person name="Piso A."/>
            <person name="Price J.L."/>
            <person name="Sonnekus B."/>
            <person name="Thomas C."/>
            <person name="van der Nest A."/>
            <person name="van Dijk A."/>
            <person name="van Heerden A."/>
            <person name="van Vuuren N."/>
            <person name="Yilmaz N."/>
            <person name="Duong T.A."/>
            <person name="van der Merwe N.A."/>
            <person name="Wingfield M.J."/>
            <person name="Wingfield B.D."/>
        </authorList>
    </citation>
    <scope>NUCLEOTIDE SEQUENCE [LARGE SCALE GENOMIC DNA]</scope>
    <source>
        <strain evidence="10 11">CMW 5346</strain>
    </source>
</reference>
<sequence>MVATSAYNLSIVMFVALSSLTYGYAFSVFSTSIGQVGFYEYFDLSTTGPRAGYTNSMLGAINALFSAGAAFGALSIAWLPDWMGRKKTIQLAAVVSLVGGALVAGCATIPMLVVVRLIQGIGVGQCITITPVYLSEVAPPARRGFLAGQNAVGLVTGYFIASWVGYGTYFAKDATFAWRFPLALSCLFPLILIVGSPWIPESPRWLLWKDRADEAWVITERLHRDPRDPGQTQAKEEFYQMRSQIEFDRTQDLSMWYMFKKPSLRHRILLSCGILFGGQACGPLVVNNYSVLIYENLGMSGSMPLLMYAVYVVVGASVNVIAAFIMDRVGRRPLLCIGFLSTTIAMSVETALVAKFASTENKGGNAAAVLFLFLFVTGYGVCIDSTAFVYCAEVYPTMYRAKGMALGLFVYYVGSIAFLTPAATAMANIGWKFYLVFVACSFVAFVLTYFFAVETARLSLEEINSLFGDTVVVNWTNATAEEKAHIDEVIAEKARGEHVDVIENNDSQ</sequence>
<dbReference type="InterPro" id="IPR050360">
    <property type="entry name" value="MFS_Sugar_Transporters"/>
</dbReference>
<feature type="transmembrane region" description="Helical" evidence="8">
    <location>
        <begin position="91"/>
        <end position="111"/>
    </location>
</feature>
<keyword evidence="5 8" id="KW-1133">Transmembrane helix</keyword>
<comment type="similarity">
    <text evidence="2 7">Belongs to the major facilitator superfamily. Sugar transporter (TC 2.A.1.1) family.</text>
</comment>
<organism evidence="10 11">
    <name type="scientific">Sporothrix stenoceras</name>
    <dbReference type="NCBI Taxonomy" id="5173"/>
    <lineage>
        <taxon>Eukaryota</taxon>
        <taxon>Fungi</taxon>
        <taxon>Dikarya</taxon>
        <taxon>Ascomycota</taxon>
        <taxon>Pezizomycotina</taxon>
        <taxon>Sordariomycetes</taxon>
        <taxon>Sordariomycetidae</taxon>
        <taxon>Ophiostomatales</taxon>
        <taxon>Ophiostomataceae</taxon>
        <taxon>Sporothrix</taxon>
    </lineage>
</organism>
<keyword evidence="4 8" id="KW-0812">Transmembrane</keyword>
<comment type="subcellular location">
    <subcellularLocation>
        <location evidence="1">Membrane</location>
        <topology evidence="1">Multi-pass membrane protein</topology>
    </subcellularLocation>
</comment>
<comment type="caution">
    <text evidence="10">The sequence shown here is derived from an EMBL/GenBank/DDBJ whole genome shotgun (WGS) entry which is preliminary data.</text>
</comment>
<feature type="transmembrane region" description="Helical" evidence="8">
    <location>
        <begin position="433"/>
        <end position="452"/>
    </location>
</feature>
<dbReference type="InterPro" id="IPR005829">
    <property type="entry name" value="Sugar_transporter_CS"/>
</dbReference>
<protein>
    <recommendedName>
        <fullName evidence="9">Major facilitator superfamily (MFS) profile domain-containing protein</fullName>
    </recommendedName>
</protein>
<dbReference type="PROSITE" id="PS00217">
    <property type="entry name" value="SUGAR_TRANSPORT_2"/>
    <property type="match status" value="1"/>
</dbReference>
<evidence type="ECO:0000256" key="3">
    <source>
        <dbReference type="ARBA" id="ARBA00022448"/>
    </source>
</evidence>
<evidence type="ECO:0000256" key="7">
    <source>
        <dbReference type="RuleBase" id="RU003346"/>
    </source>
</evidence>
<dbReference type="PRINTS" id="PR00171">
    <property type="entry name" value="SUGRTRNSPORT"/>
</dbReference>
<dbReference type="Proteomes" id="UP001583186">
    <property type="component" value="Unassembled WGS sequence"/>
</dbReference>
<dbReference type="PROSITE" id="PS00216">
    <property type="entry name" value="SUGAR_TRANSPORT_1"/>
    <property type="match status" value="1"/>
</dbReference>
<evidence type="ECO:0000313" key="10">
    <source>
        <dbReference type="EMBL" id="KAL1887265.1"/>
    </source>
</evidence>
<gene>
    <name evidence="10" type="ORF">Sste5346_010322</name>
</gene>
<feature type="transmembrane region" description="Helical" evidence="8">
    <location>
        <begin position="117"/>
        <end position="134"/>
    </location>
</feature>